<dbReference type="AlphaFoldDB" id="A0A285C0N2"/>
<accession>A0A285C0N2</accession>
<proteinExistence type="predicted"/>
<evidence type="ECO:0000259" key="2">
    <source>
        <dbReference type="Pfam" id="PF07589"/>
    </source>
</evidence>
<feature type="chain" id="PRO_5012718533" evidence="1">
    <location>
        <begin position="23"/>
        <end position="397"/>
    </location>
</feature>
<organism evidence="3 4">
    <name type="scientific">Nitrosomonas ureae</name>
    <dbReference type="NCBI Taxonomy" id="44577"/>
    <lineage>
        <taxon>Bacteria</taxon>
        <taxon>Pseudomonadati</taxon>
        <taxon>Pseudomonadota</taxon>
        <taxon>Betaproteobacteria</taxon>
        <taxon>Nitrosomonadales</taxon>
        <taxon>Nitrosomonadaceae</taxon>
        <taxon>Nitrosomonas</taxon>
    </lineage>
</organism>
<dbReference type="OrthoDB" id="8565857at2"/>
<gene>
    <name evidence="3" type="ORF">SAMN06296273_2078</name>
</gene>
<dbReference type="NCBIfam" id="TIGR02595">
    <property type="entry name" value="PEP_CTERM"/>
    <property type="match status" value="1"/>
</dbReference>
<feature type="signal peptide" evidence="1">
    <location>
        <begin position="1"/>
        <end position="22"/>
    </location>
</feature>
<dbReference type="Proteomes" id="UP000242498">
    <property type="component" value="Chromosome I"/>
</dbReference>
<protein>
    <submittedName>
        <fullName evidence="3">PEP-CTERM protein-sorting domain-containing protein</fullName>
    </submittedName>
</protein>
<dbReference type="InterPro" id="IPR013424">
    <property type="entry name" value="Ice-binding_C"/>
</dbReference>
<dbReference type="Pfam" id="PF07589">
    <property type="entry name" value="PEP-CTERM"/>
    <property type="match status" value="1"/>
</dbReference>
<evidence type="ECO:0000256" key="1">
    <source>
        <dbReference type="SAM" id="SignalP"/>
    </source>
</evidence>
<evidence type="ECO:0000313" key="4">
    <source>
        <dbReference type="Proteomes" id="UP000242498"/>
    </source>
</evidence>
<sequence length="397" mass="43282">MNKLKLSILGACAALVAGSANAENTFYDLGSTKVLAINDLNKAVGYELAEVGAKLWKTAIVVDVEQGTKNFLIAPMTNRNSIAQDINNNGDIVISVIDTSKLLLFHGIFLNNNTAIPLQNLPNGNAHDFELNNNGSVIGRSASNGVLWNSPDNPQLITSVIFGHSDLTNFVNGFNDYNQMVGQIGFGGSGPTRAVYYTDDMKPVDIGHGFSWANKSMAIDINNNGQILATGLGPEGGRRSFIWEDGKVSTLKSDGDQAAAYAINDHGIAVGLQYLKPDTDSPYYNDFQGEAVMWDGHNQYKLNDYLDHDSKDAGWVLVTATDINNNGWVIGEAYNTITKEFHSYVLSTDEMLSPIPEPSTYLMLLAGLGLLGWRRLSSMVETHLKKQEQEQVPMILE</sequence>
<keyword evidence="1" id="KW-0732">Signal</keyword>
<reference evidence="3 4" key="1">
    <citation type="submission" date="2017-08" db="EMBL/GenBank/DDBJ databases">
        <authorList>
            <person name="de Groot N.N."/>
        </authorList>
    </citation>
    <scope>NUCLEOTIDE SEQUENCE [LARGE SCALE GENOMIC DNA]</scope>
    <source>
        <strain evidence="3 4">Nm15</strain>
    </source>
</reference>
<dbReference type="EMBL" id="LT907782">
    <property type="protein sequence ID" value="SNX60613.1"/>
    <property type="molecule type" value="Genomic_DNA"/>
</dbReference>
<evidence type="ECO:0000313" key="3">
    <source>
        <dbReference type="EMBL" id="SNX60613.1"/>
    </source>
</evidence>
<name>A0A285C0N2_9PROT</name>
<dbReference type="RefSeq" id="WP_096293227.1">
    <property type="nucleotide sequence ID" value="NZ_LT907782.1"/>
</dbReference>
<feature type="domain" description="Ice-binding protein C-terminal" evidence="2">
    <location>
        <begin position="354"/>
        <end position="375"/>
    </location>
</feature>